<dbReference type="GO" id="GO:0005524">
    <property type="term" value="F:ATP binding"/>
    <property type="evidence" value="ECO:0007669"/>
    <property type="project" value="UniProtKB-KW"/>
</dbReference>
<gene>
    <name evidence="11" type="ORF">ID810_11155</name>
</gene>
<keyword evidence="3 11" id="KW-0808">Transferase</keyword>
<proteinExistence type="inferred from homology"/>
<dbReference type="SUPFAM" id="SSF81301">
    <property type="entry name" value="Nucleotidyltransferase"/>
    <property type="match status" value="1"/>
</dbReference>
<dbReference type="Proteomes" id="UP000594637">
    <property type="component" value="Chromosome"/>
</dbReference>
<keyword evidence="8" id="KW-0460">Magnesium</keyword>
<name>A0A7T0LK59_9ACTO</name>
<dbReference type="InterPro" id="IPR043519">
    <property type="entry name" value="NT_sf"/>
</dbReference>
<accession>A0A7T0LK59</accession>
<dbReference type="Pfam" id="PF01909">
    <property type="entry name" value="NTP_transf_2"/>
    <property type="match status" value="1"/>
</dbReference>
<evidence type="ECO:0000256" key="2">
    <source>
        <dbReference type="ARBA" id="ARBA00022649"/>
    </source>
</evidence>
<dbReference type="GO" id="GO:0016779">
    <property type="term" value="F:nucleotidyltransferase activity"/>
    <property type="evidence" value="ECO:0007669"/>
    <property type="project" value="UniProtKB-KW"/>
</dbReference>
<evidence type="ECO:0000256" key="6">
    <source>
        <dbReference type="ARBA" id="ARBA00022741"/>
    </source>
</evidence>
<reference evidence="11 12" key="1">
    <citation type="submission" date="2020-11" db="EMBL/GenBank/DDBJ databases">
        <title>Actinomyces sp. ZJ750.</title>
        <authorList>
            <person name="Zhou J."/>
        </authorList>
    </citation>
    <scope>NUCLEOTIDE SEQUENCE [LARGE SCALE GENOMIC DNA]</scope>
    <source>
        <strain evidence="11 12">ZJ750</strain>
    </source>
</reference>
<dbReference type="InterPro" id="IPR052038">
    <property type="entry name" value="Type-VII_TA_antitoxin"/>
</dbReference>
<evidence type="ECO:0000256" key="7">
    <source>
        <dbReference type="ARBA" id="ARBA00022840"/>
    </source>
</evidence>
<dbReference type="RefSeq" id="WP_166857198.1">
    <property type="nucleotide sequence ID" value="NZ_CP063989.1"/>
</dbReference>
<feature type="domain" description="Polymerase nucleotidyl transferase" evidence="10">
    <location>
        <begin position="12"/>
        <end position="96"/>
    </location>
</feature>
<evidence type="ECO:0000313" key="12">
    <source>
        <dbReference type="Proteomes" id="UP000594637"/>
    </source>
</evidence>
<dbReference type="GO" id="GO:0046872">
    <property type="term" value="F:metal ion binding"/>
    <property type="evidence" value="ECO:0007669"/>
    <property type="project" value="UniProtKB-KW"/>
</dbReference>
<dbReference type="Gene3D" id="3.30.460.10">
    <property type="entry name" value="Beta Polymerase, domain 2"/>
    <property type="match status" value="1"/>
</dbReference>
<evidence type="ECO:0000256" key="9">
    <source>
        <dbReference type="ARBA" id="ARBA00038276"/>
    </source>
</evidence>
<organism evidence="11 12">
    <name type="scientific">Actinomyces respiraculi</name>
    <dbReference type="NCBI Taxonomy" id="2744574"/>
    <lineage>
        <taxon>Bacteria</taxon>
        <taxon>Bacillati</taxon>
        <taxon>Actinomycetota</taxon>
        <taxon>Actinomycetes</taxon>
        <taxon>Actinomycetales</taxon>
        <taxon>Actinomycetaceae</taxon>
        <taxon>Actinomyces</taxon>
    </lineage>
</organism>
<evidence type="ECO:0000256" key="3">
    <source>
        <dbReference type="ARBA" id="ARBA00022679"/>
    </source>
</evidence>
<keyword evidence="4" id="KW-0548">Nucleotidyltransferase</keyword>
<dbReference type="EMBL" id="CP063989">
    <property type="protein sequence ID" value="QPL05257.1"/>
    <property type="molecule type" value="Genomic_DNA"/>
</dbReference>
<protein>
    <submittedName>
        <fullName evidence="11">Nucleotidyltransferase domain-containing protein</fullName>
    </submittedName>
</protein>
<evidence type="ECO:0000259" key="10">
    <source>
        <dbReference type="Pfam" id="PF01909"/>
    </source>
</evidence>
<keyword evidence="5" id="KW-0479">Metal-binding</keyword>
<evidence type="ECO:0000256" key="8">
    <source>
        <dbReference type="ARBA" id="ARBA00022842"/>
    </source>
</evidence>
<comment type="cofactor">
    <cofactor evidence="1">
        <name>Mg(2+)</name>
        <dbReference type="ChEBI" id="CHEBI:18420"/>
    </cofactor>
</comment>
<keyword evidence="2" id="KW-1277">Toxin-antitoxin system</keyword>
<dbReference type="KEGG" id="arep:ID810_11155"/>
<evidence type="ECO:0000256" key="1">
    <source>
        <dbReference type="ARBA" id="ARBA00001946"/>
    </source>
</evidence>
<comment type="similarity">
    <text evidence="9">Belongs to the MntA antitoxin family.</text>
</comment>
<dbReference type="AlphaFoldDB" id="A0A7T0LK59"/>
<evidence type="ECO:0000313" key="11">
    <source>
        <dbReference type="EMBL" id="QPL05257.1"/>
    </source>
</evidence>
<dbReference type="PANTHER" id="PTHR33571">
    <property type="entry name" value="SSL8005 PROTEIN"/>
    <property type="match status" value="1"/>
</dbReference>
<keyword evidence="6" id="KW-0547">Nucleotide-binding</keyword>
<sequence length="101" mass="11174">MSATLPLDRVALAEVCERHGVVRLRLFGSATDNSFNPATSDLDFLVDFGPDARRGIAPVLALQKELERISRRRVDLVESRAIRNPYFASRALAEAVDVYAS</sequence>
<dbReference type="PANTHER" id="PTHR33571:SF12">
    <property type="entry name" value="BSL3053 PROTEIN"/>
    <property type="match status" value="1"/>
</dbReference>
<dbReference type="InterPro" id="IPR002934">
    <property type="entry name" value="Polymerase_NTP_transf_dom"/>
</dbReference>
<keyword evidence="7" id="KW-0067">ATP-binding</keyword>
<keyword evidence="12" id="KW-1185">Reference proteome</keyword>
<evidence type="ECO:0000256" key="5">
    <source>
        <dbReference type="ARBA" id="ARBA00022723"/>
    </source>
</evidence>
<evidence type="ECO:0000256" key="4">
    <source>
        <dbReference type="ARBA" id="ARBA00022695"/>
    </source>
</evidence>